<evidence type="ECO:0000256" key="1">
    <source>
        <dbReference type="ARBA" id="ARBA00004141"/>
    </source>
</evidence>
<keyword evidence="8" id="KW-1185">Reference proteome</keyword>
<dbReference type="Pfam" id="PF13903">
    <property type="entry name" value="Claudin_2"/>
    <property type="match status" value="1"/>
</dbReference>
<dbReference type="InterPro" id="IPR004031">
    <property type="entry name" value="PMP22/EMP/MP20/Claudin"/>
</dbReference>
<evidence type="ECO:0000256" key="3">
    <source>
        <dbReference type="ARBA" id="ARBA00022989"/>
    </source>
</evidence>
<proteinExistence type="predicted"/>
<feature type="transmembrane region" description="Helical" evidence="6">
    <location>
        <begin position="126"/>
        <end position="147"/>
    </location>
</feature>
<evidence type="ECO:0000256" key="2">
    <source>
        <dbReference type="ARBA" id="ARBA00022692"/>
    </source>
</evidence>
<keyword evidence="3 6" id="KW-1133">Transmembrane helix</keyword>
<evidence type="ECO:0000256" key="5">
    <source>
        <dbReference type="SAM" id="MobiDB-lite"/>
    </source>
</evidence>
<feature type="region of interest" description="Disordered" evidence="5">
    <location>
        <begin position="158"/>
        <end position="178"/>
    </location>
</feature>
<organism evidence="7 8">
    <name type="scientific">Periplaneta americana</name>
    <name type="common">American cockroach</name>
    <name type="synonym">Blatta americana</name>
    <dbReference type="NCBI Taxonomy" id="6978"/>
    <lineage>
        <taxon>Eukaryota</taxon>
        <taxon>Metazoa</taxon>
        <taxon>Ecdysozoa</taxon>
        <taxon>Arthropoda</taxon>
        <taxon>Hexapoda</taxon>
        <taxon>Insecta</taxon>
        <taxon>Pterygota</taxon>
        <taxon>Neoptera</taxon>
        <taxon>Polyneoptera</taxon>
        <taxon>Dictyoptera</taxon>
        <taxon>Blattodea</taxon>
        <taxon>Blattoidea</taxon>
        <taxon>Blattidae</taxon>
        <taxon>Blattinae</taxon>
        <taxon>Periplaneta</taxon>
    </lineage>
</organism>
<name>A0ABQ8SUI3_PERAM</name>
<keyword evidence="4 6" id="KW-0472">Membrane</keyword>
<comment type="caution">
    <text evidence="7">The sequence shown here is derived from an EMBL/GenBank/DDBJ whole genome shotgun (WGS) entry which is preliminary data.</text>
</comment>
<accession>A0ABQ8SUI3</accession>
<evidence type="ECO:0000256" key="6">
    <source>
        <dbReference type="SAM" id="Phobius"/>
    </source>
</evidence>
<comment type="subcellular location">
    <subcellularLocation>
        <location evidence="1">Membrane</location>
        <topology evidence="1">Multi-pass membrane protein</topology>
    </subcellularLocation>
</comment>
<dbReference type="EMBL" id="JAJSOF020000021">
    <property type="protein sequence ID" value="KAJ4437342.1"/>
    <property type="molecule type" value="Genomic_DNA"/>
</dbReference>
<feature type="transmembrane region" description="Helical" evidence="6">
    <location>
        <begin position="52"/>
        <end position="72"/>
    </location>
</feature>
<evidence type="ECO:0000313" key="7">
    <source>
        <dbReference type="EMBL" id="KAJ4437342.1"/>
    </source>
</evidence>
<gene>
    <name evidence="7" type="ORF">ANN_17481</name>
</gene>
<dbReference type="Gene3D" id="1.20.140.150">
    <property type="match status" value="1"/>
</dbReference>
<keyword evidence="2 6" id="KW-0812">Transmembrane</keyword>
<evidence type="ECO:0000256" key="4">
    <source>
        <dbReference type="ARBA" id="ARBA00023136"/>
    </source>
</evidence>
<evidence type="ECO:0000313" key="8">
    <source>
        <dbReference type="Proteomes" id="UP001148838"/>
    </source>
</evidence>
<reference evidence="7 8" key="1">
    <citation type="journal article" date="2022" name="Allergy">
        <title>Genome assembly and annotation of Periplaneta americana reveal a comprehensive cockroach allergen profile.</title>
        <authorList>
            <person name="Wang L."/>
            <person name="Xiong Q."/>
            <person name="Saelim N."/>
            <person name="Wang L."/>
            <person name="Nong W."/>
            <person name="Wan A.T."/>
            <person name="Shi M."/>
            <person name="Liu X."/>
            <person name="Cao Q."/>
            <person name="Hui J.H.L."/>
            <person name="Sookrung N."/>
            <person name="Leung T.F."/>
            <person name="Tungtrongchitr A."/>
            <person name="Tsui S.K.W."/>
        </authorList>
    </citation>
    <scope>NUCLEOTIDE SEQUENCE [LARGE SCALE GENOMIC DNA]</scope>
    <source>
        <strain evidence="7">PWHHKU_190912</strain>
    </source>
</reference>
<feature type="transmembrane region" description="Helical" evidence="6">
    <location>
        <begin position="84"/>
        <end position="106"/>
    </location>
</feature>
<protein>
    <submittedName>
        <fullName evidence="7">Uncharacterized protein</fullName>
    </submittedName>
</protein>
<sequence>MYRRLWQVCFQGFVDPRHWYETKFYGCWWVFEEEYYIIHDILLPGFFVATQFFFTLCFTLLLIAMFLVALYLCCSREHERFVHLLLVIGTDLVIAAVSGTIAVIIFGACGDGRDWMPNWEHNDISWSYAFAVFGVLFLYISGVLYLVEGRVHHKKRERAREATHSAYHMEQRKAHTTI</sequence>
<dbReference type="Proteomes" id="UP001148838">
    <property type="component" value="Unassembled WGS sequence"/>
</dbReference>
<dbReference type="PANTHER" id="PTHR21284">
    <property type="entry name" value="EG:80H7.2 PROTEIN"/>
    <property type="match status" value="1"/>
</dbReference>
<dbReference type="PANTHER" id="PTHR21284:SF11">
    <property type="entry name" value="KUNE-KUNE"/>
    <property type="match status" value="1"/>
</dbReference>